<dbReference type="PATRIC" id="fig|1469144.10.peg.4101"/>
<dbReference type="InterPro" id="IPR010994">
    <property type="entry name" value="RuvA_2-like"/>
</dbReference>
<proteinExistence type="predicted"/>
<evidence type="ECO:0000313" key="3">
    <source>
        <dbReference type="Proteomes" id="UP000070188"/>
    </source>
</evidence>
<dbReference type="Proteomes" id="UP000070188">
    <property type="component" value="Unassembled WGS sequence"/>
</dbReference>
<feature type="transmembrane region" description="Helical" evidence="1">
    <location>
        <begin position="69"/>
        <end position="91"/>
    </location>
</feature>
<comment type="caution">
    <text evidence="2">The sequence shown here is derived from an EMBL/GenBank/DDBJ whole genome shotgun (WGS) entry which is preliminary data.</text>
</comment>
<feature type="transmembrane region" description="Helical" evidence="1">
    <location>
        <begin position="42"/>
        <end position="63"/>
    </location>
</feature>
<keyword evidence="1" id="KW-0812">Transmembrane</keyword>
<evidence type="ECO:0000256" key="1">
    <source>
        <dbReference type="SAM" id="Phobius"/>
    </source>
</evidence>
<sequence>MRPPGREPRRGWLLALIPAFSGGLFSFVPFLVGAMIHRSRRYALYAVLYTVPVLWLFVAIGTVEPESAWAGLAVFGLMLSWAGGTAHAAVVGDRLITAPRPARPTPAPPGPAPIPPQASVDPAVARALARRTRREEARRLLASDPSLARELGIGRPDLPRQYDDGGLIDVNHVPAEILVRELGFPPQAAAQVVLARETRGPFTELPELEVYANVPADVLARVADRLLFLPN</sequence>
<reference evidence="3" key="1">
    <citation type="submission" date="2015-04" db="EMBL/GenBank/DDBJ databases">
        <title>Physiological reanalysis, assessment of diazotrophy, and genome sequences of multiple isolates of Streptomyces thermoautotrophicus.</title>
        <authorList>
            <person name="MacKellar D.C."/>
            <person name="Lieber L."/>
            <person name="Norman J."/>
            <person name="Bolger A."/>
            <person name="Tobin C."/>
            <person name="Murray J.W."/>
            <person name="Chang R."/>
            <person name="Ford T."/>
            <person name="Nguyen P.Q."/>
            <person name="Woodward J."/>
            <person name="Permingeat H."/>
            <person name="Joshi N.S."/>
            <person name="Silver P.A."/>
            <person name="Usadel B."/>
            <person name="Rutherford A.W."/>
            <person name="Friesen M."/>
            <person name="Prell J."/>
        </authorList>
    </citation>
    <scope>NUCLEOTIDE SEQUENCE [LARGE SCALE GENOMIC DNA]</scope>
    <source>
        <strain evidence="3">H1</strain>
    </source>
</reference>
<evidence type="ECO:0000313" key="2">
    <source>
        <dbReference type="EMBL" id="KWX02781.1"/>
    </source>
</evidence>
<organism evidence="2 3">
    <name type="scientific">Carbonactinospora thermoautotrophica</name>
    <dbReference type="NCBI Taxonomy" id="1469144"/>
    <lineage>
        <taxon>Bacteria</taxon>
        <taxon>Bacillati</taxon>
        <taxon>Actinomycetota</taxon>
        <taxon>Actinomycetes</taxon>
        <taxon>Kitasatosporales</taxon>
        <taxon>Carbonactinosporaceae</taxon>
        <taxon>Carbonactinospora</taxon>
    </lineage>
</organism>
<keyword evidence="3" id="KW-1185">Reference proteome</keyword>
<protein>
    <recommendedName>
        <fullName evidence="4">Helix-hairpin-helix domain-containing protein</fullName>
    </recommendedName>
</protein>
<gene>
    <name evidence="2" type="ORF">LI90_3828</name>
</gene>
<accession>A0A132MY21</accession>
<name>A0A132MY21_9ACTN</name>
<evidence type="ECO:0008006" key="4">
    <source>
        <dbReference type="Google" id="ProtNLM"/>
    </source>
</evidence>
<keyword evidence="1" id="KW-1133">Transmembrane helix</keyword>
<dbReference type="SUPFAM" id="SSF47781">
    <property type="entry name" value="RuvA domain 2-like"/>
    <property type="match status" value="1"/>
</dbReference>
<dbReference type="STRING" id="1469144.LI90_3828"/>
<keyword evidence="1" id="KW-0472">Membrane</keyword>
<dbReference type="AlphaFoldDB" id="A0A132MY21"/>
<dbReference type="EMBL" id="LAXD01000001">
    <property type="protein sequence ID" value="KWX02781.1"/>
    <property type="molecule type" value="Genomic_DNA"/>
</dbReference>
<feature type="transmembrane region" description="Helical" evidence="1">
    <location>
        <begin position="12"/>
        <end position="35"/>
    </location>
</feature>